<organism evidence="2 3">
    <name type="scientific">Mesorhizobium delmotii</name>
    <dbReference type="NCBI Taxonomy" id="1631247"/>
    <lineage>
        <taxon>Bacteria</taxon>
        <taxon>Pseudomonadati</taxon>
        <taxon>Pseudomonadota</taxon>
        <taxon>Alphaproteobacteria</taxon>
        <taxon>Hyphomicrobiales</taxon>
        <taxon>Phyllobacteriaceae</taxon>
        <taxon>Mesorhizobium</taxon>
    </lineage>
</organism>
<dbReference type="Proteomes" id="UP000245698">
    <property type="component" value="Unassembled WGS sequence"/>
</dbReference>
<feature type="compositionally biased region" description="Basic and acidic residues" evidence="1">
    <location>
        <begin position="49"/>
        <end position="63"/>
    </location>
</feature>
<dbReference type="AlphaFoldDB" id="A0A2P9AP76"/>
<feature type="region of interest" description="Disordered" evidence="1">
    <location>
        <begin position="33"/>
        <end position="115"/>
    </location>
</feature>
<gene>
    <name evidence="2" type="ORF">BQ8482_330098</name>
</gene>
<sequence length="115" mass="12947">MLPSSRNFRQKSRWITGNDAVKHFIKHLGTVMKHSPARSPDVTIWSDSTSKRGHEDVTREEKNAPNQAGLQQRQATGARQPIPGDRPGRDRRRPSSHSEEEEAGAEDHIAARCLM</sequence>
<feature type="compositionally biased region" description="Basic and acidic residues" evidence="1">
    <location>
        <begin position="105"/>
        <end position="115"/>
    </location>
</feature>
<feature type="compositionally biased region" description="Polar residues" evidence="1">
    <location>
        <begin position="64"/>
        <end position="77"/>
    </location>
</feature>
<protein>
    <submittedName>
        <fullName evidence="2">Uncharacterized protein</fullName>
    </submittedName>
</protein>
<dbReference type="EMBL" id="FUIG01000041">
    <property type="protein sequence ID" value="SJM32963.1"/>
    <property type="molecule type" value="Genomic_DNA"/>
</dbReference>
<evidence type="ECO:0000313" key="2">
    <source>
        <dbReference type="EMBL" id="SJM32963.1"/>
    </source>
</evidence>
<proteinExistence type="predicted"/>
<keyword evidence="3" id="KW-1185">Reference proteome</keyword>
<evidence type="ECO:0000256" key="1">
    <source>
        <dbReference type="SAM" id="MobiDB-lite"/>
    </source>
</evidence>
<name>A0A2P9AP76_9HYPH</name>
<accession>A0A2P9AP76</accession>
<reference evidence="3" key="1">
    <citation type="submission" date="2016-12" db="EMBL/GenBank/DDBJ databases">
        <authorList>
            <person name="Brunel B."/>
        </authorList>
    </citation>
    <scope>NUCLEOTIDE SEQUENCE [LARGE SCALE GENOMIC DNA]</scope>
</reference>
<evidence type="ECO:0000313" key="3">
    <source>
        <dbReference type="Proteomes" id="UP000245698"/>
    </source>
</evidence>